<keyword evidence="10 15" id="KW-0560">Oxidoreductase</keyword>
<evidence type="ECO:0000256" key="7">
    <source>
        <dbReference type="ARBA" id="ARBA00022723"/>
    </source>
</evidence>
<comment type="similarity">
    <text evidence="5 15">Belongs to the cytochrome P450 family.</text>
</comment>
<dbReference type="InterPro" id="IPR036396">
    <property type="entry name" value="Cyt_P450_sf"/>
</dbReference>
<dbReference type="OrthoDB" id="6504004at2759"/>
<feature type="binding site" description="axial binding residue" evidence="14">
    <location>
        <position position="44"/>
    </location>
    <ligand>
        <name>heme</name>
        <dbReference type="ChEBI" id="CHEBI:30413"/>
    </ligand>
    <ligandPart>
        <name>Fe</name>
        <dbReference type="ChEBI" id="CHEBI:18248"/>
    </ligandPart>
</feature>
<evidence type="ECO:0000256" key="12">
    <source>
        <dbReference type="ARBA" id="ARBA00023033"/>
    </source>
</evidence>
<sequence>MPFTTIQSFFPEPGTFKPERFLDDDTESERRYTFLPFGTGPRACIAMRFAMHAMKVCLLQAIRHVEFVDIERTAQVH</sequence>
<gene>
    <name evidence="16" type="ORF">HPB48_004045</name>
</gene>
<organism evidence="16 17">
    <name type="scientific">Haemaphysalis longicornis</name>
    <name type="common">Bush tick</name>
    <dbReference type="NCBI Taxonomy" id="44386"/>
    <lineage>
        <taxon>Eukaryota</taxon>
        <taxon>Metazoa</taxon>
        <taxon>Ecdysozoa</taxon>
        <taxon>Arthropoda</taxon>
        <taxon>Chelicerata</taxon>
        <taxon>Arachnida</taxon>
        <taxon>Acari</taxon>
        <taxon>Parasitiformes</taxon>
        <taxon>Ixodida</taxon>
        <taxon>Ixodoidea</taxon>
        <taxon>Ixodidae</taxon>
        <taxon>Haemaphysalinae</taxon>
        <taxon>Haemaphysalis</taxon>
    </lineage>
</organism>
<evidence type="ECO:0000256" key="10">
    <source>
        <dbReference type="ARBA" id="ARBA00023002"/>
    </source>
</evidence>
<dbReference type="GO" id="GO:0005789">
    <property type="term" value="C:endoplasmic reticulum membrane"/>
    <property type="evidence" value="ECO:0007669"/>
    <property type="project" value="UniProtKB-SubCell"/>
</dbReference>
<dbReference type="GO" id="GO:0005506">
    <property type="term" value="F:iron ion binding"/>
    <property type="evidence" value="ECO:0007669"/>
    <property type="project" value="InterPro"/>
</dbReference>
<dbReference type="PANTHER" id="PTHR24292">
    <property type="entry name" value="CYTOCHROME P450"/>
    <property type="match status" value="1"/>
</dbReference>
<comment type="function">
    <text evidence="2">May be involved in the metabolism of insect hormones and in the breakdown of synthetic insecticides.</text>
</comment>
<keyword evidence="12 15" id="KW-0503">Monooxygenase</keyword>
<evidence type="ECO:0000256" key="1">
    <source>
        <dbReference type="ARBA" id="ARBA00001971"/>
    </source>
</evidence>
<dbReference type="InterPro" id="IPR001128">
    <property type="entry name" value="Cyt_P450"/>
</dbReference>
<evidence type="ECO:0000256" key="3">
    <source>
        <dbReference type="ARBA" id="ARBA00004174"/>
    </source>
</evidence>
<evidence type="ECO:0000256" key="11">
    <source>
        <dbReference type="ARBA" id="ARBA00023004"/>
    </source>
</evidence>
<comment type="caution">
    <text evidence="16">The sequence shown here is derived from an EMBL/GenBank/DDBJ whole genome shotgun (WGS) entry which is preliminary data.</text>
</comment>
<keyword evidence="17" id="KW-1185">Reference proteome</keyword>
<evidence type="ECO:0000313" key="16">
    <source>
        <dbReference type="EMBL" id="KAH9368604.1"/>
    </source>
</evidence>
<comment type="subcellular location">
    <subcellularLocation>
        <location evidence="4">Endoplasmic reticulum membrane</location>
        <topology evidence="4">Peripheral membrane protein</topology>
    </subcellularLocation>
    <subcellularLocation>
        <location evidence="3">Microsome membrane</location>
        <topology evidence="3">Peripheral membrane protein</topology>
    </subcellularLocation>
</comment>
<comment type="cofactor">
    <cofactor evidence="1 14">
        <name>heme</name>
        <dbReference type="ChEBI" id="CHEBI:30413"/>
    </cofactor>
</comment>
<evidence type="ECO:0000256" key="14">
    <source>
        <dbReference type="PIRSR" id="PIRSR602403-1"/>
    </source>
</evidence>
<dbReference type="Gene3D" id="1.10.630.10">
    <property type="entry name" value="Cytochrome P450"/>
    <property type="match status" value="1"/>
</dbReference>
<evidence type="ECO:0000256" key="9">
    <source>
        <dbReference type="ARBA" id="ARBA00022848"/>
    </source>
</evidence>
<reference evidence="16 17" key="1">
    <citation type="journal article" date="2020" name="Cell">
        <title>Large-Scale Comparative Analyses of Tick Genomes Elucidate Their Genetic Diversity and Vector Capacities.</title>
        <authorList>
            <consortium name="Tick Genome and Microbiome Consortium (TIGMIC)"/>
            <person name="Jia N."/>
            <person name="Wang J."/>
            <person name="Shi W."/>
            <person name="Du L."/>
            <person name="Sun Y."/>
            <person name="Zhan W."/>
            <person name="Jiang J.F."/>
            <person name="Wang Q."/>
            <person name="Zhang B."/>
            <person name="Ji P."/>
            <person name="Bell-Sakyi L."/>
            <person name="Cui X.M."/>
            <person name="Yuan T.T."/>
            <person name="Jiang B.G."/>
            <person name="Yang W.F."/>
            <person name="Lam T.T."/>
            <person name="Chang Q.C."/>
            <person name="Ding S.J."/>
            <person name="Wang X.J."/>
            <person name="Zhu J.G."/>
            <person name="Ruan X.D."/>
            <person name="Zhao L."/>
            <person name="Wei J.T."/>
            <person name="Ye R.Z."/>
            <person name="Que T.C."/>
            <person name="Du C.H."/>
            <person name="Zhou Y.H."/>
            <person name="Cheng J.X."/>
            <person name="Dai P.F."/>
            <person name="Guo W.B."/>
            <person name="Han X.H."/>
            <person name="Huang E.J."/>
            <person name="Li L.F."/>
            <person name="Wei W."/>
            <person name="Gao Y.C."/>
            <person name="Liu J.Z."/>
            <person name="Shao H.Z."/>
            <person name="Wang X."/>
            <person name="Wang C.C."/>
            <person name="Yang T.C."/>
            <person name="Huo Q.B."/>
            <person name="Li W."/>
            <person name="Chen H.Y."/>
            <person name="Chen S.E."/>
            <person name="Zhou L.G."/>
            <person name="Ni X.B."/>
            <person name="Tian J.H."/>
            <person name="Sheng Y."/>
            <person name="Liu T."/>
            <person name="Pan Y.S."/>
            <person name="Xia L.Y."/>
            <person name="Li J."/>
            <person name="Zhao F."/>
            <person name="Cao W.C."/>
        </authorList>
    </citation>
    <scope>NUCLEOTIDE SEQUENCE [LARGE SCALE GENOMIC DNA]</scope>
    <source>
        <strain evidence="16">HaeL-2018</strain>
    </source>
</reference>
<keyword evidence="8" id="KW-0256">Endoplasmic reticulum</keyword>
<protein>
    <recommendedName>
        <fullName evidence="18">Cytochrome P450</fullName>
    </recommendedName>
</protein>
<dbReference type="AlphaFoldDB" id="A0A9J6G2L7"/>
<dbReference type="SUPFAM" id="SSF48264">
    <property type="entry name" value="Cytochrome P450"/>
    <property type="match status" value="1"/>
</dbReference>
<dbReference type="GO" id="GO:0016705">
    <property type="term" value="F:oxidoreductase activity, acting on paired donors, with incorporation or reduction of molecular oxygen"/>
    <property type="evidence" value="ECO:0007669"/>
    <property type="project" value="InterPro"/>
</dbReference>
<keyword evidence="7 14" id="KW-0479">Metal-binding</keyword>
<evidence type="ECO:0000256" key="6">
    <source>
        <dbReference type="ARBA" id="ARBA00022617"/>
    </source>
</evidence>
<name>A0A9J6G2L7_HAELO</name>
<dbReference type="PROSITE" id="PS00086">
    <property type="entry name" value="CYTOCHROME_P450"/>
    <property type="match status" value="1"/>
</dbReference>
<evidence type="ECO:0008006" key="18">
    <source>
        <dbReference type="Google" id="ProtNLM"/>
    </source>
</evidence>
<dbReference type="VEuPathDB" id="VectorBase:HLOH_047814"/>
<dbReference type="InterPro" id="IPR050476">
    <property type="entry name" value="Insect_CytP450_Detox"/>
</dbReference>
<accession>A0A9J6G2L7</accession>
<keyword evidence="11 14" id="KW-0408">Iron</keyword>
<dbReference type="PANTHER" id="PTHR24292:SF54">
    <property type="entry name" value="CYP9F3-RELATED"/>
    <property type="match status" value="1"/>
</dbReference>
<dbReference type="InterPro" id="IPR002403">
    <property type="entry name" value="Cyt_P450_E_grp-IV"/>
</dbReference>
<keyword evidence="9" id="KW-0492">Microsome</keyword>
<proteinExistence type="inferred from homology"/>
<evidence type="ECO:0000256" key="5">
    <source>
        <dbReference type="ARBA" id="ARBA00010617"/>
    </source>
</evidence>
<evidence type="ECO:0000256" key="4">
    <source>
        <dbReference type="ARBA" id="ARBA00004406"/>
    </source>
</evidence>
<evidence type="ECO:0000256" key="13">
    <source>
        <dbReference type="ARBA" id="ARBA00023136"/>
    </source>
</evidence>
<dbReference type="PRINTS" id="PR00465">
    <property type="entry name" value="EP450IV"/>
</dbReference>
<evidence type="ECO:0000256" key="15">
    <source>
        <dbReference type="RuleBase" id="RU000461"/>
    </source>
</evidence>
<dbReference type="Proteomes" id="UP000821853">
    <property type="component" value="Chromosome 2"/>
</dbReference>
<dbReference type="GO" id="GO:0020037">
    <property type="term" value="F:heme binding"/>
    <property type="evidence" value="ECO:0007669"/>
    <property type="project" value="InterPro"/>
</dbReference>
<dbReference type="Pfam" id="PF00067">
    <property type="entry name" value="p450"/>
    <property type="match status" value="1"/>
</dbReference>
<evidence type="ECO:0000256" key="2">
    <source>
        <dbReference type="ARBA" id="ARBA00003690"/>
    </source>
</evidence>
<evidence type="ECO:0000313" key="17">
    <source>
        <dbReference type="Proteomes" id="UP000821853"/>
    </source>
</evidence>
<dbReference type="InterPro" id="IPR017972">
    <property type="entry name" value="Cyt_P450_CS"/>
</dbReference>
<dbReference type="GO" id="GO:0004497">
    <property type="term" value="F:monooxygenase activity"/>
    <property type="evidence" value="ECO:0007669"/>
    <property type="project" value="UniProtKB-KW"/>
</dbReference>
<evidence type="ECO:0000256" key="8">
    <source>
        <dbReference type="ARBA" id="ARBA00022824"/>
    </source>
</evidence>
<keyword evidence="6 14" id="KW-0349">Heme</keyword>
<dbReference type="EMBL" id="JABSTR010000004">
    <property type="protein sequence ID" value="KAH9368604.1"/>
    <property type="molecule type" value="Genomic_DNA"/>
</dbReference>
<keyword evidence="13" id="KW-0472">Membrane</keyword>